<dbReference type="GO" id="GO:0016020">
    <property type="term" value="C:membrane"/>
    <property type="evidence" value="ECO:0007669"/>
    <property type="project" value="UniProtKB-SubCell"/>
</dbReference>
<feature type="transmembrane region" description="Helical" evidence="6">
    <location>
        <begin position="267"/>
        <end position="284"/>
    </location>
</feature>
<feature type="transmembrane region" description="Helical" evidence="6">
    <location>
        <begin position="107"/>
        <end position="128"/>
    </location>
</feature>
<keyword evidence="4 6" id="KW-1133">Transmembrane helix</keyword>
<dbReference type="Gene3D" id="1.20.1250.20">
    <property type="entry name" value="MFS general substrate transporter like domains"/>
    <property type="match status" value="1"/>
</dbReference>
<accession>A0A1C3YUR5</accession>
<keyword evidence="5 6" id="KW-0472">Membrane</keyword>
<evidence type="ECO:0000256" key="2">
    <source>
        <dbReference type="ARBA" id="ARBA00022448"/>
    </source>
</evidence>
<evidence type="ECO:0000313" key="8">
    <source>
        <dbReference type="Proteomes" id="UP000199670"/>
    </source>
</evidence>
<dbReference type="InterPro" id="IPR036259">
    <property type="entry name" value="MFS_trans_sf"/>
</dbReference>
<feature type="transmembrane region" description="Helical" evidence="6">
    <location>
        <begin position="175"/>
        <end position="193"/>
    </location>
</feature>
<feature type="transmembrane region" description="Helical" evidence="6">
    <location>
        <begin position="355"/>
        <end position="375"/>
    </location>
</feature>
<evidence type="ECO:0000256" key="6">
    <source>
        <dbReference type="SAM" id="Phobius"/>
    </source>
</evidence>
<dbReference type="NCBIfam" id="TIGR00901">
    <property type="entry name" value="2A0125"/>
    <property type="match status" value="1"/>
</dbReference>
<evidence type="ECO:0000256" key="5">
    <source>
        <dbReference type="ARBA" id="ARBA00023136"/>
    </source>
</evidence>
<proteinExistence type="predicted"/>
<dbReference type="PANTHER" id="PTHR12778:SF10">
    <property type="entry name" value="MAJOR FACILITATOR SUPERFAMILY DOMAIN-CONTAINING PROTEIN 3"/>
    <property type="match status" value="1"/>
</dbReference>
<dbReference type="EMBL" id="FMAQ01000001">
    <property type="protein sequence ID" value="SCB73845.1"/>
    <property type="molecule type" value="Genomic_DNA"/>
</dbReference>
<dbReference type="Pfam" id="PF07690">
    <property type="entry name" value="MFS_1"/>
    <property type="match status" value="1"/>
</dbReference>
<dbReference type="GO" id="GO:0022857">
    <property type="term" value="F:transmembrane transporter activity"/>
    <property type="evidence" value="ECO:0007669"/>
    <property type="project" value="InterPro"/>
</dbReference>
<dbReference type="InterPro" id="IPR004752">
    <property type="entry name" value="AmpG_permease/AT-1"/>
</dbReference>
<evidence type="ECO:0000256" key="4">
    <source>
        <dbReference type="ARBA" id="ARBA00022989"/>
    </source>
</evidence>
<name>A0A1C3YUR5_9GAMM</name>
<dbReference type="AlphaFoldDB" id="A0A1C3YUR5"/>
<evidence type="ECO:0000313" key="7">
    <source>
        <dbReference type="EMBL" id="SCB73845.1"/>
    </source>
</evidence>
<dbReference type="OrthoDB" id="9787815at2"/>
<keyword evidence="2" id="KW-0813">Transport</keyword>
<feature type="transmembrane region" description="Helical" evidence="6">
    <location>
        <begin position="323"/>
        <end position="348"/>
    </location>
</feature>
<evidence type="ECO:0000256" key="1">
    <source>
        <dbReference type="ARBA" id="ARBA00004141"/>
    </source>
</evidence>
<feature type="transmembrane region" description="Helical" evidence="6">
    <location>
        <begin position="387"/>
        <end position="407"/>
    </location>
</feature>
<sequence>MNKVLAHAFFNRKMLLCIYTGFCSGLPFFFIVQLIPAWLKIDGVDIKTIGAFALTQIPYLCKFLWSPLLDKLSPFSLGCRKGWLFLTQIGLLIIMPMYGFLTPKNNIEIVVILSLLTAFISATQDIAIDAYRREILSDNELGSGNSIHINIYRISGFIPGGLSLFLADYLSWMEVFAFTAAFIVPMLLITISLKEPSHISVIHPDKSIFKQSINEFVHRQSFRNTLFIIAFISFYKLGDSLATSLATPFYLDMNFEMKHIGTVAKNAMVWPSLFGALLGGFIISKYGINRSLWISGFVQMFSILGFAFLSYEGPFLTINYTQLIILATVISFESIGVGMGAAALVTFIAKKTSPLFTATQFALLTSFSAIPRTLINSMSGVLTSHLGWTNFFSLCFILAIPGMLLLLKVAPWNSQS</sequence>
<dbReference type="RefSeq" id="WP_091346118.1">
    <property type="nucleotide sequence ID" value="NZ_FMAQ01000001.1"/>
</dbReference>
<organism evidence="7 8">
    <name type="scientific">Gilliamella bombicola</name>
    <dbReference type="NCBI Taxonomy" id="1798182"/>
    <lineage>
        <taxon>Bacteria</taxon>
        <taxon>Pseudomonadati</taxon>
        <taxon>Pseudomonadota</taxon>
        <taxon>Gammaproteobacteria</taxon>
        <taxon>Orbales</taxon>
        <taxon>Orbaceae</taxon>
        <taxon>Gilliamella</taxon>
    </lineage>
</organism>
<feature type="transmembrane region" description="Helical" evidence="6">
    <location>
        <begin position="226"/>
        <end position="247"/>
    </location>
</feature>
<protein>
    <submittedName>
        <fullName evidence="7">MFS transporter, PAT family, beta-lactamase induction signal transducer AmpG</fullName>
    </submittedName>
</protein>
<dbReference type="SUPFAM" id="SSF103473">
    <property type="entry name" value="MFS general substrate transporter"/>
    <property type="match status" value="1"/>
</dbReference>
<keyword evidence="3 6" id="KW-0812">Transmembrane</keyword>
<dbReference type="PANTHER" id="PTHR12778">
    <property type="entry name" value="SOLUTE CARRIER FAMILY 33 ACETYL-COA TRANSPORTER -RELATED"/>
    <property type="match status" value="1"/>
</dbReference>
<feature type="transmembrane region" description="Helical" evidence="6">
    <location>
        <begin position="16"/>
        <end position="39"/>
    </location>
</feature>
<feature type="transmembrane region" description="Helical" evidence="6">
    <location>
        <begin position="82"/>
        <end position="101"/>
    </location>
</feature>
<comment type="subcellular location">
    <subcellularLocation>
        <location evidence="1">Membrane</location>
        <topology evidence="1">Multi-pass membrane protein</topology>
    </subcellularLocation>
</comment>
<gene>
    <name evidence="7" type="ORF">GA0061081_101127</name>
</gene>
<keyword evidence="8" id="KW-1185">Reference proteome</keyword>
<dbReference type="STRING" id="1798182.GA0061081_101127"/>
<evidence type="ECO:0000256" key="3">
    <source>
        <dbReference type="ARBA" id="ARBA00022692"/>
    </source>
</evidence>
<dbReference type="Proteomes" id="UP000199670">
    <property type="component" value="Unassembled WGS sequence"/>
</dbReference>
<feature type="transmembrane region" description="Helical" evidence="6">
    <location>
        <begin position="291"/>
        <end position="311"/>
    </location>
</feature>
<reference evidence="8" key="1">
    <citation type="submission" date="2016-08" db="EMBL/GenBank/DDBJ databases">
        <authorList>
            <person name="Varghese N."/>
            <person name="Submissions Spin"/>
        </authorList>
    </citation>
    <scope>NUCLEOTIDE SEQUENCE [LARGE SCALE GENOMIC DNA]</scope>
    <source>
        <strain evidence="8">R-53248</strain>
    </source>
</reference>
<dbReference type="InterPro" id="IPR011701">
    <property type="entry name" value="MFS"/>
</dbReference>